<comment type="caution">
    <text evidence="2">The sequence shown here is derived from an EMBL/GenBank/DDBJ whole genome shotgun (WGS) entry which is preliminary data.</text>
</comment>
<reference evidence="2 3" key="1">
    <citation type="submission" date="2017-12" db="EMBL/GenBank/DDBJ databases">
        <authorList>
            <person name="Pombert J.-F."/>
            <person name="Haag K.L."/>
            <person name="Ebert D."/>
        </authorList>
    </citation>
    <scope>NUCLEOTIDE SEQUENCE [LARGE SCALE GENOMIC DNA]</scope>
    <source>
        <strain evidence="2">FI-OER-3-3</strain>
    </source>
</reference>
<keyword evidence="1" id="KW-0472">Membrane</keyword>
<dbReference type="Gene3D" id="3.80.10.10">
    <property type="entry name" value="Ribonuclease Inhibitor"/>
    <property type="match status" value="1"/>
</dbReference>
<protein>
    <submittedName>
        <fullName evidence="2">Uncharacterized protein</fullName>
    </submittedName>
</protein>
<evidence type="ECO:0000256" key="1">
    <source>
        <dbReference type="SAM" id="Phobius"/>
    </source>
</evidence>
<evidence type="ECO:0000313" key="2">
    <source>
        <dbReference type="EMBL" id="TBU03393.1"/>
    </source>
</evidence>
<keyword evidence="1" id="KW-1133">Transmembrane helix</keyword>
<organism evidence="2 3">
    <name type="scientific">Hamiltosporidium tvaerminnensis</name>
    <dbReference type="NCBI Taxonomy" id="1176355"/>
    <lineage>
        <taxon>Eukaryota</taxon>
        <taxon>Fungi</taxon>
        <taxon>Fungi incertae sedis</taxon>
        <taxon>Microsporidia</taxon>
        <taxon>Dubosqiidae</taxon>
        <taxon>Hamiltosporidium</taxon>
    </lineage>
</organism>
<feature type="transmembrane region" description="Helical" evidence="1">
    <location>
        <begin position="12"/>
        <end position="35"/>
    </location>
</feature>
<dbReference type="EMBL" id="PITJ01000302">
    <property type="protein sequence ID" value="TBU03393.1"/>
    <property type="molecule type" value="Genomic_DNA"/>
</dbReference>
<dbReference type="AlphaFoldDB" id="A0A4Q9L6X7"/>
<proteinExistence type="predicted"/>
<dbReference type="PANTHER" id="PTHR47186:SF3">
    <property type="entry name" value="OS09G0267800 PROTEIN"/>
    <property type="match status" value="1"/>
</dbReference>
<dbReference type="InterPro" id="IPR032675">
    <property type="entry name" value="LRR_dom_sf"/>
</dbReference>
<dbReference type="Proteomes" id="UP000292362">
    <property type="component" value="Unassembled WGS sequence"/>
</dbReference>
<name>A0A4Q9L6X7_9MICR</name>
<dbReference type="SUPFAM" id="SSF52047">
    <property type="entry name" value="RNI-like"/>
    <property type="match status" value="1"/>
</dbReference>
<dbReference type="VEuPathDB" id="MicrosporidiaDB:CWI37_0302p0020"/>
<evidence type="ECO:0000313" key="3">
    <source>
        <dbReference type="Proteomes" id="UP000292362"/>
    </source>
</evidence>
<keyword evidence="1" id="KW-0812">Transmembrane</keyword>
<dbReference type="PANTHER" id="PTHR47186">
    <property type="entry name" value="LEUCINE-RICH REPEAT-CONTAINING PROTEIN 57"/>
    <property type="match status" value="1"/>
</dbReference>
<sequence>MNICAHSTTKKNSYYIFFSNCIRIVSTLLIFRLIISERCRYYFSTNENSEILFFREENSTIDIVDHEFNLILFSNFNSRSLNKKNLVFRYKKENFLQFEVLNNLLLPNNIKNNNGTIECAFELSYFLKISSDLEELPNKPNSDLFKCMFLTFKFLKVIENKQLLKFLQALILLISIFDKNKTSNFDFNIKELFNSGFLTELDSYIKKNFIFAILNVFMMKYIFYDENLILLENINNSNDASFFNEHIPYKSLLINNYNIFCRLENILRNPNISFSFLYLLNEINIKSLIINNNRGFIIPDSEFYFSSFSHNIFKSITISNFNDSSSSFLLRFNAFIGNNIEYLTLKNILVARNILNLLLNKLNLRGLVLYDVNITGFPICIDDFTYSIKTLDYFDFSFVDISNSWWNDFFRRAKVSTLILFFRSKHAEENFINEFMKIDSIMNITYFSMQFYFRKIHPGFVRALSHLQYLKTLKLKGYLAFENVEANLYKAVEDMKELEYLEMCQVNYNIKSLNLMLQAFKIKVLHLENIVLGKETLNLNFFCNHKSITKLVLRKIKICAFFLKEIFKLENLKTLIIQFCVFEPILDCESLIFLSINIYILDLYGTNLELIKDYDILGKLDNLEYLYLSFCKIFSEYLSKLSVLCNSRLRMLNFEHGALYPSDLNRIQELEILQELNLFCCSFINCSFGKLGNNCKFFKSLVNLNLSFVDLTIEDFIYCKNFKSLKKLSIELPAFNLIAIRKCLLCLPLEELATNYIAENDKFKSFCHYFYERGIDVS</sequence>
<accession>A0A4Q9L6X7</accession>
<gene>
    <name evidence="2" type="ORF">CWI37_0302p0020</name>
</gene>